<comment type="caution">
    <text evidence="11">The sequence shown here is derived from an EMBL/GenBank/DDBJ whole genome shotgun (WGS) entry which is preliminary data.</text>
</comment>
<evidence type="ECO:0000259" key="7">
    <source>
        <dbReference type="PROSITE" id="PS50109"/>
    </source>
</evidence>
<dbReference type="Pfam" id="PF01590">
    <property type="entry name" value="GAF"/>
    <property type="match status" value="1"/>
</dbReference>
<keyword evidence="12" id="KW-1185">Reference proteome</keyword>
<dbReference type="Gene3D" id="3.30.450.20">
    <property type="entry name" value="PAS domain"/>
    <property type="match status" value="3"/>
</dbReference>
<feature type="domain" description="PAC" evidence="10">
    <location>
        <begin position="454"/>
        <end position="506"/>
    </location>
</feature>
<evidence type="ECO:0000256" key="6">
    <source>
        <dbReference type="PROSITE-ProRule" id="PRU00169"/>
    </source>
</evidence>
<dbReference type="PROSITE" id="PS50113">
    <property type="entry name" value="PAC"/>
    <property type="match status" value="3"/>
</dbReference>
<feature type="domain" description="PAS" evidence="9">
    <location>
        <begin position="379"/>
        <end position="450"/>
    </location>
</feature>
<dbReference type="InterPro" id="IPR011006">
    <property type="entry name" value="CheY-like_superfamily"/>
</dbReference>
<gene>
    <name evidence="11" type="ORF">SE17_06385</name>
</gene>
<dbReference type="InterPro" id="IPR000014">
    <property type="entry name" value="PAS"/>
</dbReference>
<feature type="domain" description="Response regulatory" evidence="8">
    <location>
        <begin position="1"/>
        <end position="105"/>
    </location>
</feature>
<evidence type="ECO:0000313" key="12">
    <source>
        <dbReference type="Proteomes" id="UP000050509"/>
    </source>
</evidence>
<accession>A0A0N8PSY2</accession>
<dbReference type="InterPro" id="IPR003661">
    <property type="entry name" value="HisK_dim/P_dom"/>
</dbReference>
<keyword evidence="3" id="KW-0597">Phosphoprotein</keyword>
<evidence type="ECO:0000256" key="4">
    <source>
        <dbReference type="ARBA" id="ARBA00022679"/>
    </source>
</evidence>
<dbReference type="SUPFAM" id="SSF55785">
    <property type="entry name" value="PYP-like sensor domain (PAS domain)"/>
    <property type="match status" value="3"/>
</dbReference>
<protein>
    <recommendedName>
        <fullName evidence="2">histidine kinase</fullName>
        <ecNumber evidence="2">2.7.13.3</ecNumber>
    </recommendedName>
</protein>
<feature type="domain" description="PAS" evidence="9">
    <location>
        <begin position="123"/>
        <end position="193"/>
    </location>
</feature>
<dbReference type="Proteomes" id="UP000050509">
    <property type="component" value="Unassembled WGS sequence"/>
</dbReference>
<evidence type="ECO:0000259" key="8">
    <source>
        <dbReference type="PROSITE" id="PS50110"/>
    </source>
</evidence>
<feature type="domain" description="PAC" evidence="10">
    <location>
        <begin position="326"/>
        <end position="378"/>
    </location>
</feature>
<evidence type="ECO:0000256" key="5">
    <source>
        <dbReference type="ARBA" id="ARBA00022777"/>
    </source>
</evidence>
<feature type="non-terminal residue" evidence="11">
    <location>
        <position position="820"/>
    </location>
</feature>
<dbReference type="PROSITE" id="PS50109">
    <property type="entry name" value="HIS_KIN"/>
    <property type="match status" value="1"/>
</dbReference>
<proteinExistence type="predicted"/>
<evidence type="ECO:0000313" key="11">
    <source>
        <dbReference type="EMBL" id="KPV53997.1"/>
    </source>
</evidence>
<dbReference type="SMART" id="SM00086">
    <property type="entry name" value="PAC"/>
    <property type="match status" value="2"/>
</dbReference>
<dbReference type="InterPro" id="IPR029016">
    <property type="entry name" value="GAF-like_dom_sf"/>
</dbReference>
<dbReference type="InterPro" id="IPR001789">
    <property type="entry name" value="Sig_transdc_resp-reg_receiver"/>
</dbReference>
<dbReference type="Gene3D" id="3.40.50.2300">
    <property type="match status" value="1"/>
</dbReference>
<dbReference type="SUPFAM" id="SSF52172">
    <property type="entry name" value="CheY-like"/>
    <property type="match status" value="1"/>
</dbReference>
<dbReference type="PANTHER" id="PTHR43304">
    <property type="entry name" value="PHYTOCHROME-LIKE PROTEIN CPH1"/>
    <property type="match status" value="1"/>
</dbReference>
<evidence type="ECO:0000256" key="2">
    <source>
        <dbReference type="ARBA" id="ARBA00012438"/>
    </source>
</evidence>
<dbReference type="Pfam" id="PF08447">
    <property type="entry name" value="PAS_3"/>
    <property type="match status" value="2"/>
</dbReference>
<dbReference type="CDD" id="cd00130">
    <property type="entry name" value="PAS"/>
    <property type="match status" value="3"/>
</dbReference>
<dbReference type="CDD" id="cd00156">
    <property type="entry name" value="REC"/>
    <property type="match status" value="1"/>
</dbReference>
<dbReference type="SMART" id="SM00388">
    <property type="entry name" value="HisKA"/>
    <property type="match status" value="1"/>
</dbReference>
<dbReference type="PROSITE" id="PS50112">
    <property type="entry name" value="PAS"/>
    <property type="match status" value="3"/>
</dbReference>
<dbReference type="SMART" id="SM00091">
    <property type="entry name" value="PAS"/>
    <property type="match status" value="3"/>
</dbReference>
<dbReference type="InterPro" id="IPR003018">
    <property type="entry name" value="GAF"/>
</dbReference>
<dbReference type="InterPro" id="IPR001610">
    <property type="entry name" value="PAC"/>
</dbReference>
<dbReference type="InterPro" id="IPR052162">
    <property type="entry name" value="Sensor_kinase/Photoreceptor"/>
</dbReference>
<evidence type="ECO:0000256" key="3">
    <source>
        <dbReference type="ARBA" id="ARBA00022553"/>
    </source>
</evidence>
<evidence type="ECO:0000259" key="10">
    <source>
        <dbReference type="PROSITE" id="PS50113"/>
    </source>
</evidence>
<dbReference type="InterPro" id="IPR035965">
    <property type="entry name" value="PAS-like_dom_sf"/>
</dbReference>
<dbReference type="InterPro" id="IPR000700">
    <property type="entry name" value="PAS-assoc_C"/>
</dbReference>
<keyword evidence="5" id="KW-0418">Kinase</keyword>
<dbReference type="InterPro" id="IPR013655">
    <property type="entry name" value="PAS_fold_3"/>
</dbReference>
<dbReference type="EMBL" id="LJCR01000135">
    <property type="protein sequence ID" value="KPV53997.1"/>
    <property type="molecule type" value="Genomic_DNA"/>
</dbReference>
<name>A0A0N8PSY2_9CHLR</name>
<evidence type="ECO:0000259" key="9">
    <source>
        <dbReference type="PROSITE" id="PS50112"/>
    </source>
</evidence>
<dbReference type="InterPro" id="IPR036097">
    <property type="entry name" value="HisK_dim/P_sf"/>
</dbReference>
<dbReference type="PROSITE" id="PS50110">
    <property type="entry name" value="RESPONSE_REGULATORY"/>
    <property type="match status" value="1"/>
</dbReference>
<dbReference type="CDD" id="cd00082">
    <property type="entry name" value="HisKA"/>
    <property type="match status" value="1"/>
</dbReference>
<dbReference type="Gene3D" id="3.30.450.40">
    <property type="match status" value="1"/>
</dbReference>
<dbReference type="InterPro" id="IPR013656">
    <property type="entry name" value="PAS_4"/>
</dbReference>
<feature type="domain" description="Histidine kinase" evidence="7">
    <location>
        <begin position="743"/>
        <end position="820"/>
    </location>
</feature>
<dbReference type="Pfam" id="PF08448">
    <property type="entry name" value="PAS_4"/>
    <property type="match status" value="1"/>
</dbReference>
<dbReference type="Gene3D" id="1.10.287.130">
    <property type="match status" value="1"/>
</dbReference>
<dbReference type="SUPFAM" id="SSF55781">
    <property type="entry name" value="GAF domain-like"/>
    <property type="match status" value="1"/>
</dbReference>
<dbReference type="InterPro" id="IPR005467">
    <property type="entry name" value="His_kinase_dom"/>
</dbReference>
<dbReference type="PANTHER" id="PTHR43304:SF1">
    <property type="entry name" value="PAC DOMAIN-CONTAINING PROTEIN"/>
    <property type="match status" value="1"/>
</dbReference>
<feature type="domain" description="PAS" evidence="9">
    <location>
        <begin position="249"/>
        <end position="323"/>
    </location>
</feature>
<dbReference type="GO" id="GO:0000155">
    <property type="term" value="F:phosphorelay sensor kinase activity"/>
    <property type="evidence" value="ECO:0007669"/>
    <property type="project" value="InterPro"/>
</dbReference>
<dbReference type="SUPFAM" id="SSF47384">
    <property type="entry name" value="Homodimeric domain of signal transducing histidine kinase"/>
    <property type="match status" value="1"/>
</dbReference>
<sequence length="820" mass="90642">MDSLLNTLRQAGFAPHCTHVATEQEFLAAISPAVDLILVGDALPQGEALRALELAQARDCAIPVIVVADESGEDLVVEAMQRGAADYICTARLARLGPAARRALDLRAAQNEKRRAHAQLVANEQRFRALIEQSADGYALLEQGGFIIYSGPSTYHLLGYTSEEIVGQHSLALLHPDDVANAHVLLQSLLLDPSQQVLVQLRVRHANGDWLWLEIAASNMLAVPTVAALVLNYRDITGRMRAEQALRTAEFTHRTLLEHLPAIVYQVPLDGSSSTLYINRHIEKILGFMPEEWANNPQGWLTHLHPHDIGQVLNQIAAAPHNNAPIRTEFRLLARDGRILWFSDEATVVRDAEGQPLFLQGIMFEVTARKWAEEQVASERNKLRALIDNIPDLIFLKDRHSRFLIANQATADFLGVRQASDLIGKTDFDFYTPDVAMTYYEEEQQIIATGEPIIGLEKEQRDIFDNTHWFSTIKLPLADRDGQLIGLAGIERNITARKQAEEQISKLNTSLEQRVAARTADLAYANAKLHAEIAERSQLEARIQHNAAQATILAELSKALAEASLNLQPLFETTVRHVSEAIGDACILTLLSDDRQSMRAVEICHANPEVAAFMYKLLGGAYPATQGMAGSVITSGQALLLPVVPPELAYSQIKPEYRPYLEHFGMASLLIVPLRARGRILGTIGLSRDRPGRPYTEADQQFLQELADRAGLALENARLFASEQQARAEAERANRAKSAFLSSLSHELRTPLNAIIGFTGTLLMRLPGALNTDQERQLLNVQRSARHLLALINDLLDLAKIESGKVDLNLVPLVCQDVMA</sequence>
<organism evidence="11 12">
    <name type="scientific">Kouleothrix aurantiaca</name>
    <dbReference type="NCBI Taxonomy" id="186479"/>
    <lineage>
        <taxon>Bacteria</taxon>
        <taxon>Bacillati</taxon>
        <taxon>Chloroflexota</taxon>
        <taxon>Chloroflexia</taxon>
        <taxon>Chloroflexales</taxon>
        <taxon>Roseiflexineae</taxon>
        <taxon>Roseiflexaceae</taxon>
        <taxon>Kouleothrix</taxon>
    </lineage>
</organism>
<dbReference type="SMART" id="SM00065">
    <property type="entry name" value="GAF"/>
    <property type="match status" value="1"/>
</dbReference>
<dbReference type="EC" id="2.7.13.3" evidence="2"/>
<comment type="caution">
    <text evidence="6">Lacks conserved residue(s) required for the propagation of feature annotation.</text>
</comment>
<feature type="domain" description="PAC" evidence="10">
    <location>
        <begin position="197"/>
        <end position="248"/>
    </location>
</feature>
<evidence type="ECO:0000256" key="1">
    <source>
        <dbReference type="ARBA" id="ARBA00000085"/>
    </source>
</evidence>
<keyword evidence="4" id="KW-0808">Transferase</keyword>
<reference evidence="11 12" key="1">
    <citation type="submission" date="2015-09" db="EMBL/GenBank/DDBJ databases">
        <title>Draft genome sequence of Kouleothrix aurantiaca JCM 19913.</title>
        <authorList>
            <person name="Hemp J."/>
        </authorList>
    </citation>
    <scope>NUCLEOTIDE SEQUENCE [LARGE SCALE GENOMIC DNA]</scope>
    <source>
        <strain evidence="11 12">COM-B</strain>
    </source>
</reference>
<dbReference type="NCBIfam" id="TIGR00229">
    <property type="entry name" value="sensory_box"/>
    <property type="match status" value="3"/>
</dbReference>
<dbReference type="Pfam" id="PF00512">
    <property type="entry name" value="HisKA"/>
    <property type="match status" value="1"/>
</dbReference>
<dbReference type="AlphaFoldDB" id="A0A0N8PSY2"/>
<comment type="catalytic activity">
    <reaction evidence="1">
        <text>ATP + protein L-histidine = ADP + protein N-phospho-L-histidine.</text>
        <dbReference type="EC" id="2.7.13.3"/>
    </reaction>
</comment>